<dbReference type="EC" id="3.2.1.23" evidence="3"/>
<dbReference type="Gene3D" id="2.60.120.260">
    <property type="entry name" value="Galactose-binding domain-like"/>
    <property type="match status" value="2"/>
</dbReference>
<evidence type="ECO:0000256" key="2">
    <source>
        <dbReference type="ARBA" id="ARBA00009809"/>
    </source>
</evidence>
<evidence type="ECO:0000259" key="10">
    <source>
        <dbReference type="Pfam" id="PF13364"/>
    </source>
</evidence>
<protein>
    <recommendedName>
        <fullName evidence="3">beta-galactosidase</fullName>
        <ecNumber evidence="3">3.2.1.23</ecNumber>
    </recommendedName>
</protein>
<proteinExistence type="inferred from homology"/>
<dbReference type="GO" id="GO:0004565">
    <property type="term" value="F:beta-galactosidase activity"/>
    <property type="evidence" value="ECO:0007669"/>
    <property type="project" value="UniProtKB-EC"/>
</dbReference>
<dbReference type="InParanoid" id="A0A1C7N3R2"/>
<dbReference type="Pfam" id="PF01301">
    <property type="entry name" value="Glyco_hydro_35"/>
    <property type="match status" value="1"/>
</dbReference>
<keyword evidence="4" id="KW-0732">Signal</keyword>
<sequence length="1001" mass="115071">STASVAYDRAKYHEILDWDKYALTIHGEPTQIHSGEFHYWRVPDRDRWQTILKQYKNMGFNTIRIYFHWGYHSPDEGVYNFEGNRDIEFLLNLCEELELFVLAAPGPYICAETQAGGYPSWLIAKRELNIRHNFMMLWRIFDPKFANYEIQWINQIMPIIARHQITENNPGKRGCVIGVQIDNELFETMANILPIGLHDQMRVLAKATRDSGITVPLFTNDGFEEGGWIPRPDEKNKFWSKKKFGIDLYGFDKYVIFAPSSSPKSWLVDSGVSVGSWEEWNPKNVENSMDSLEKTVRGFGGGAKDSPMFIPELQGGWFNHYQLQHTYDQIFDFYGDEYTKTILESSLAQGVTMASTYIIYGGTNWGTIGDPDVYTSYDYSGCIREFGMLSSRGRNIRKTMLLTRSFDPYFTMTERVARPNVKPSISHVLNLQREAVGSDQNVTFTFLRNFDRKKRETFDITVEEKEGSLTMSCFIPYKTSFIAIGNYTAANGVHLIFSAIPILNRLVSPSGKDEVWVIEPNIVGSMAFANKEMQLSGNMQDNVLRSDGPSVILSFEADHGWSKLETTEGSLYIIGLSRQDASTAFAHFEEPYWNQGVKRSPSFVAWGADNFYFDKKTRQLEINHRRTEKEVHLVSFDQLSGFTKSKVYDIPVVHKFEYKAHKNEPVHVEIDYTHWEKRAVRFNELPWENVKHLGQKGKAVYNTIDYHYTSGHALYRTQFKTPDSEHPKASLSLNVRNRATVILNGHIIGGHTTYSRQLFMPGAKIGPDPYFIGSKTYELAPYLSRSANLENELIVLVESFGLNRQAFIMNDVRNPRGIISAKLNGLSETPEWEITGVDVRKLSNPYNSTGFPDEIVSSDWETFKDVQLVKERCRIPLKVTQGVQWFRFRFDNIHKSSSLYNIPLRLHLDGSWTAMVFLNDVLIARYYGNGDGPQHDFYLPDELIRVKDNQVKILAYTWEDTEAELYLAGWPVLADSGNVITHYTEESIPSEYMTFKEFISL</sequence>
<dbReference type="InterPro" id="IPR008979">
    <property type="entry name" value="Galactose-bd-like_sf"/>
</dbReference>
<comment type="caution">
    <text evidence="11">The sequence shown here is derived from an EMBL/GenBank/DDBJ whole genome shotgun (WGS) entry which is preliminary data.</text>
</comment>
<dbReference type="Pfam" id="PF13364">
    <property type="entry name" value="BetaGal_ABD2"/>
    <property type="match status" value="1"/>
</dbReference>
<evidence type="ECO:0000313" key="11">
    <source>
        <dbReference type="EMBL" id="OBZ83763.1"/>
    </source>
</evidence>
<evidence type="ECO:0000256" key="4">
    <source>
        <dbReference type="ARBA" id="ARBA00022729"/>
    </source>
</evidence>
<dbReference type="OrthoDB" id="1657402at2759"/>
<feature type="non-terminal residue" evidence="11">
    <location>
        <position position="1"/>
    </location>
</feature>
<dbReference type="PRINTS" id="PR00742">
    <property type="entry name" value="GLHYDRLASE35"/>
</dbReference>
<keyword evidence="5" id="KW-0378">Hydrolase</keyword>
<dbReference type="AlphaFoldDB" id="A0A1C7N3R2"/>
<keyword evidence="12" id="KW-1185">Reference proteome</keyword>
<evidence type="ECO:0000256" key="6">
    <source>
        <dbReference type="ARBA" id="ARBA00023180"/>
    </source>
</evidence>
<dbReference type="InterPro" id="IPR017853">
    <property type="entry name" value="GH"/>
</dbReference>
<dbReference type="InterPro" id="IPR031330">
    <property type="entry name" value="Gly_Hdrlase_35_cat"/>
</dbReference>
<evidence type="ECO:0000259" key="9">
    <source>
        <dbReference type="Pfam" id="PF01301"/>
    </source>
</evidence>
<dbReference type="Proteomes" id="UP000093000">
    <property type="component" value="Unassembled WGS sequence"/>
</dbReference>
<comment type="similarity">
    <text evidence="2 8">Belongs to the glycosyl hydrolase 35 family.</text>
</comment>
<evidence type="ECO:0000256" key="1">
    <source>
        <dbReference type="ARBA" id="ARBA00001412"/>
    </source>
</evidence>
<dbReference type="STRING" id="101091.A0A1C7N3R2"/>
<comment type="catalytic activity">
    <reaction evidence="1">
        <text>Hydrolysis of terminal non-reducing beta-D-galactose residues in beta-D-galactosides.</text>
        <dbReference type="EC" id="3.2.1.23"/>
    </reaction>
</comment>
<organism evidence="11 12">
    <name type="scientific">Choanephora cucurbitarum</name>
    <dbReference type="NCBI Taxonomy" id="101091"/>
    <lineage>
        <taxon>Eukaryota</taxon>
        <taxon>Fungi</taxon>
        <taxon>Fungi incertae sedis</taxon>
        <taxon>Mucoromycota</taxon>
        <taxon>Mucoromycotina</taxon>
        <taxon>Mucoromycetes</taxon>
        <taxon>Mucorales</taxon>
        <taxon>Mucorineae</taxon>
        <taxon>Choanephoraceae</taxon>
        <taxon>Choanephoroideae</taxon>
        <taxon>Choanephora</taxon>
    </lineage>
</organism>
<evidence type="ECO:0000256" key="5">
    <source>
        <dbReference type="ARBA" id="ARBA00022801"/>
    </source>
</evidence>
<evidence type="ECO:0000313" key="12">
    <source>
        <dbReference type="Proteomes" id="UP000093000"/>
    </source>
</evidence>
<evidence type="ECO:0000256" key="3">
    <source>
        <dbReference type="ARBA" id="ARBA00012756"/>
    </source>
</evidence>
<accession>A0A1C7N3R2</accession>
<dbReference type="Gene3D" id="3.20.20.80">
    <property type="entry name" value="Glycosidases"/>
    <property type="match status" value="1"/>
</dbReference>
<name>A0A1C7N3R2_9FUNG</name>
<dbReference type="SUPFAM" id="SSF51445">
    <property type="entry name" value="(Trans)glycosidases"/>
    <property type="match status" value="1"/>
</dbReference>
<gene>
    <name evidence="11" type="primary">lacB</name>
    <name evidence="11" type="ORF">A0J61_08191</name>
</gene>
<dbReference type="SUPFAM" id="SSF49785">
    <property type="entry name" value="Galactose-binding domain-like"/>
    <property type="match status" value="2"/>
</dbReference>
<dbReference type="EMBL" id="LUGH01000608">
    <property type="protein sequence ID" value="OBZ83763.1"/>
    <property type="molecule type" value="Genomic_DNA"/>
</dbReference>
<reference evidence="11 12" key="1">
    <citation type="submission" date="2016-03" db="EMBL/GenBank/DDBJ databases">
        <title>Choanephora cucurbitarum.</title>
        <authorList>
            <person name="Min B."/>
            <person name="Park H."/>
            <person name="Park J.-H."/>
            <person name="Shin H.-D."/>
            <person name="Choi I.-G."/>
        </authorList>
    </citation>
    <scope>NUCLEOTIDE SEQUENCE [LARGE SCALE GENOMIC DNA]</scope>
    <source>
        <strain evidence="11 12">KUS-F28377</strain>
    </source>
</reference>
<evidence type="ECO:0000256" key="7">
    <source>
        <dbReference type="ARBA" id="ARBA00023295"/>
    </source>
</evidence>
<dbReference type="GO" id="GO:0005975">
    <property type="term" value="P:carbohydrate metabolic process"/>
    <property type="evidence" value="ECO:0007669"/>
    <property type="project" value="InterPro"/>
</dbReference>
<feature type="domain" description="Beta-galactosidase jelly roll" evidence="10">
    <location>
        <begin position="880"/>
        <end position="954"/>
    </location>
</feature>
<keyword evidence="6" id="KW-0325">Glycoprotein</keyword>
<dbReference type="InterPro" id="IPR001944">
    <property type="entry name" value="Glycoside_Hdrlase_35"/>
</dbReference>
<dbReference type="InterPro" id="IPR025300">
    <property type="entry name" value="BetaGal_jelly_roll_dom"/>
</dbReference>
<dbReference type="PANTHER" id="PTHR23421">
    <property type="entry name" value="BETA-GALACTOSIDASE RELATED"/>
    <property type="match status" value="1"/>
</dbReference>
<feature type="domain" description="Glycoside hydrolase 35 catalytic" evidence="9">
    <location>
        <begin position="23"/>
        <end position="398"/>
    </location>
</feature>
<evidence type="ECO:0000256" key="8">
    <source>
        <dbReference type="RuleBase" id="RU003679"/>
    </source>
</evidence>
<keyword evidence="7" id="KW-0326">Glycosidase</keyword>